<evidence type="ECO:0000313" key="2">
    <source>
        <dbReference type="Proteomes" id="UP000033632"/>
    </source>
</evidence>
<evidence type="ECO:0000313" key="1">
    <source>
        <dbReference type="EMBL" id="KKB06821.1"/>
    </source>
</evidence>
<keyword evidence="2" id="KW-1185">Reference proteome</keyword>
<dbReference type="PANTHER" id="PTHR30528">
    <property type="entry name" value="CYTOPLASMIC PROTEIN"/>
    <property type="match status" value="1"/>
</dbReference>
<comment type="caution">
    <text evidence="1">The sequence shown here is derived from an EMBL/GenBank/DDBJ whole genome shotgun (WGS) entry which is preliminary data.</text>
</comment>
<dbReference type="EMBL" id="JZEX01000199">
    <property type="protein sequence ID" value="KKB06821.1"/>
    <property type="molecule type" value="Genomic_DNA"/>
</dbReference>
<gene>
    <name evidence="1" type="ORF">VE25_21215</name>
</gene>
<dbReference type="STRING" id="443610.VE25_21215"/>
<dbReference type="RefSeq" id="WP_046110667.1">
    <property type="nucleotide sequence ID" value="NZ_JZEX01000199.1"/>
</dbReference>
<accession>A0A0F5FD92</accession>
<dbReference type="OrthoDB" id="9787207at2"/>
<dbReference type="Pfam" id="PF06224">
    <property type="entry name" value="AlkZ-like"/>
    <property type="match status" value="1"/>
</dbReference>
<dbReference type="PATRIC" id="fig|443610.3.peg.2575"/>
<organism evidence="1 2">
    <name type="scientific">Devosia geojensis</name>
    <dbReference type="NCBI Taxonomy" id="443610"/>
    <lineage>
        <taxon>Bacteria</taxon>
        <taxon>Pseudomonadati</taxon>
        <taxon>Pseudomonadota</taxon>
        <taxon>Alphaproteobacteria</taxon>
        <taxon>Hyphomicrobiales</taxon>
        <taxon>Devosiaceae</taxon>
        <taxon>Devosia</taxon>
    </lineage>
</organism>
<reference evidence="1 2" key="1">
    <citation type="submission" date="2015-03" db="EMBL/GenBank/DDBJ databases">
        <authorList>
            <person name="Hassan Y.I."/>
            <person name="Lepp D."/>
            <person name="Li X.-Z."/>
            <person name="Zhou T."/>
        </authorList>
    </citation>
    <scope>NUCLEOTIDE SEQUENCE [LARGE SCALE GENOMIC DNA]</scope>
    <source>
        <strain evidence="1 2">BD-c194</strain>
    </source>
</reference>
<proteinExistence type="predicted"/>
<sequence>MSRKPSLVSHPLSVARARRLWLGAQRLDSAEPFGAGPQAVPAAVRHLGYVQIDTINVIERSHHHILFTRIPSYERAHMRQAQSVDKSVFEYWTHALAYIPSEDLRFFLPAMKRYKTESHPWYANVDPKDVRRLVRRIRDEGPLSIRDIDDDELVEKDHPWASRKPSKRALQLAFYTGDLTISARSGMVKTYELMDRHFGWTKRPSPATERQGIQYLLDRALTAQGIVSLDSICYLHTNVRTPVKGLIDARVKRKQLVPVHIEGAEKAQHWVAPELLDVATPEPPHLVHILSPFDPLIIQRKRLKHFFGYDHIFEAYVPAAKRVLGYFALPVLVGDRIVAAIDLKADRQAGKLIVQKWTWVEEAGVQEKVAIDEALTRFERFQFGG</sequence>
<protein>
    <submittedName>
        <fullName evidence="1">Cytoplasmic protein</fullName>
    </submittedName>
</protein>
<dbReference type="Proteomes" id="UP000033632">
    <property type="component" value="Unassembled WGS sequence"/>
</dbReference>
<dbReference type="PANTHER" id="PTHR30528:SF0">
    <property type="entry name" value="CYTOPLASMIC PROTEIN"/>
    <property type="match status" value="1"/>
</dbReference>
<name>A0A0F5FD92_9HYPH</name>
<dbReference type="AlphaFoldDB" id="A0A0F5FD92"/>
<dbReference type="InterPro" id="IPR009351">
    <property type="entry name" value="AlkZ-like"/>
</dbReference>